<gene>
    <name evidence="19" type="primary">lpdA1</name>
    <name evidence="19" type="ordered locus">Awo_c09320</name>
</gene>
<feature type="active site" description="Proton acceptor" evidence="13">
    <location>
        <position position="437"/>
    </location>
</feature>
<evidence type="ECO:0000256" key="13">
    <source>
        <dbReference type="PIRSR" id="PIRSR000350-2"/>
    </source>
</evidence>
<dbReference type="SUPFAM" id="SSF55424">
    <property type="entry name" value="FAD/NAD-linked reductases, dimerisation (C-terminal) domain"/>
    <property type="match status" value="1"/>
</dbReference>
<evidence type="ECO:0000256" key="16">
    <source>
        <dbReference type="RuleBase" id="RU003692"/>
    </source>
</evidence>
<dbReference type="STRING" id="931626.Awo_c09320"/>
<evidence type="ECO:0000259" key="18">
    <source>
        <dbReference type="Pfam" id="PF07992"/>
    </source>
</evidence>
<dbReference type="OrthoDB" id="9807946at2"/>
<evidence type="ECO:0000256" key="15">
    <source>
        <dbReference type="PIRSR" id="PIRSR000350-4"/>
    </source>
</evidence>
<dbReference type="InterPro" id="IPR016156">
    <property type="entry name" value="FAD/NAD-linked_Rdtase_dimer_sf"/>
</dbReference>
<organism evidence="19 20">
    <name type="scientific">Acetobacterium woodii (strain ATCC 29683 / DSM 1030 / JCM 2381 / KCTC 1655 / WB1)</name>
    <dbReference type="NCBI Taxonomy" id="931626"/>
    <lineage>
        <taxon>Bacteria</taxon>
        <taxon>Bacillati</taxon>
        <taxon>Bacillota</taxon>
        <taxon>Clostridia</taxon>
        <taxon>Eubacteriales</taxon>
        <taxon>Eubacteriaceae</taxon>
        <taxon>Acetobacterium</taxon>
    </lineage>
</organism>
<evidence type="ECO:0000256" key="10">
    <source>
        <dbReference type="ARBA" id="ARBA00023157"/>
    </source>
</evidence>
<feature type="domain" description="FAD/NAD(P)-binding" evidence="18">
    <location>
        <begin position="1"/>
        <end position="320"/>
    </location>
</feature>
<dbReference type="GO" id="GO:0005737">
    <property type="term" value="C:cytoplasm"/>
    <property type="evidence" value="ECO:0007669"/>
    <property type="project" value="UniProtKB-SubCell"/>
</dbReference>
<dbReference type="PANTHER" id="PTHR22912">
    <property type="entry name" value="DISULFIDE OXIDOREDUCTASE"/>
    <property type="match status" value="1"/>
</dbReference>
<dbReference type="EMBL" id="CP002987">
    <property type="protein sequence ID" value="AFA47723.1"/>
    <property type="molecule type" value="Genomic_DNA"/>
</dbReference>
<dbReference type="InterPro" id="IPR006258">
    <property type="entry name" value="Lipoamide_DH"/>
</dbReference>
<dbReference type="Gene3D" id="3.50.50.60">
    <property type="entry name" value="FAD/NAD(P)-binding domain"/>
    <property type="match status" value="2"/>
</dbReference>
<evidence type="ECO:0000256" key="12">
    <source>
        <dbReference type="ARBA" id="ARBA00049187"/>
    </source>
</evidence>
<reference evidence="19 20" key="2">
    <citation type="journal article" date="2012" name="PLoS ONE">
        <title>An ancient pathway combining carbon dioxide fixation with the generation and utilization of a sodium ion gradient for ATP synthesis.</title>
        <authorList>
            <person name="Poehlein A."/>
            <person name="Schmidt S."/>
            <person name="Kaster A.K."/>
            <person name="Goenrich M."/>
            <person name="Vollmers J."/>
            <person name="Thurmer A."/>
            <person name="Bertsch J."/>
            <person name="Schuchmann K."/>
            <person name="Voigt B."/>
            <person name="Hecker M."/>
            <person name="Daniel R."/>
            <person name="Thauer R.K."/>
            <person name="Gottschalk G."/>
            <person name="Muller V."/>
        </authorList>
    </citation>
    <scope>NUCLEOTIDE SEQUENCE [LARGE SCALE GENOMIC DNA]</scope>
    <source>
        <strain evidence="20">ATCC 29683 / DSM 1030 / JCM 2381 / KCTC 1655 / WB1</strain>
    </source>
</reference>
<feature type="binding site" evidence="14">
    <location>
        <position position="305"/>
    </location>
    <ligand>
        <name>NAD(+)</name>
        <dbReference type="ChEBI" id="CHEBI:57540"/>
    </ligand>
</feature>
<feature type="binding site" evidence="14">
    <location>
        <position position="200"/>
    </location>
    <ligand>
        <name>NAD(+)</name>
        <dbReference type="ChEBI" id="CHEBI:57540"/>
    </ligand>
</feature>
<dbReference type="PRINTS" id="PR00368">
    <property type="entry name" value="FADPNR"/>
</dbReference>
<dbReference type="RefSeq" id="WP_014355326.1">
    <property type="nucleotide sequence ID" value="NC_016894.1"/>
</dbReference>
<dbReference type="GO" id="GO:0050660">
    <property type="term" value="F:flavin adenine dinucleotide binding"/>
    <property type="evidence" value="ECO:0007669"/>
    <property type="project" value="InterPro"/>
</dbReference>
<dbReference type="Pfam" id="PF07992">
    <property type="entry name" value="Pyr_redox_2"/>
    <property type="match status" value="1"/>
</dbReference>
<evidence type="ECO:0000313" key="19">
    <source>
        <dbReference type="EMBL" id="AFA47723.1"/>
    </source>
</evidence>
<keyword evidence="11 16" id="KW-0676">Redox-active center</keyword>
<comment type="subcellular location">
    <subcellularLocation>
        <location evidence="1">Cytoplasm</location>
    </subcellularLocation>
</comment>
<dbReference type="PRINTS" id="PR00411">
    <property type="entry name" value="PNDRDTASEI"/>
</dbReference>
<proteinExistence type="inferred from homology"/>
<dbReference type="InterPro" id="IPR004099">
    <property type="entry name" value="Pyr_nucl-diS_OxRdtase_dimer"/>
</dbReference>
<sequence>MKITVIGAGPGGYEAAIMAAKLGAEVILIEKDELGGTCLNRGCIPTKAFLASSDVLDEVERSKAFGIIVDGDIKIDYPAILARKNKIVADSVAGINYLMKTNKISVIKGLGKLIDQNTVAVTKDDGTTENIMSDKIILATGSIPVNPGIFKYDGKKVITSDEVLDLEVLPESMVIVGGGVIGCEIGQFLSRMGVTITIVEGLTQLLPNMDEDVSKQLLRQFKKEKIKVITGVGVAEVNVGDDRVIAELANGKVVEAQTMLVCIGRRGYTDGLNAKAVGVAFDDKGRITVNDKMETLVEGIYAIGDIVASPQLAHVASFEGITAAYNAVKDAGKKVSYKAVPGCVFTDPEIAACGLSEKDCQSQGIPYKIGTYDYRALGKARAMGKLTGFFKVIVDDKDVIIGGAVVGAHGADLLAELTLAVELGLTAEQVGNVIHPHPALSEGLKEALHDVHGMSINK</sequence>
<name>H6LBY0_ACEWD</name>
<dbReference type="Gene3D" id="3.30.390.30">
    <property type="match status" value="1"/>
</dbReference>
<dbReference type="NCBIfam" id="TIGR01350">
    <property type="entry name" value="lipoamide_DH"/>
    <property type="match status" value="1"/>
</dbReference>
<dbReference type="EC" id="1.8.1.4" evidence="3 16"/>
<dbReference type="GO" id="GO:0004148">
    <property type="term" value="F:dihydrolipoyl dehydrogenase (NADH) activity"/>
    <property type="evidence" value="ECO:0007669"/>
    <property type="project" value="UniProtKB-EC"/>
</dbReference>
<evidence type="ECO:0000256" key="8">
    <source>
        <dbReference type="ARBA" id="ARBA00023002"/>
    </source>
</evidence>
<evidence type="ECO:0000256" key="1">
    <source>
        <dbReference type="ARBA" id="ARBA00004496"/>
    </source>
</evidence>
<keyword evidence="9 14" id="KW-0520">NAD</keyword>
<keyword evidence="6 16" id="KW-0285">Flavoprotein</keyword>
<accession>H6LBY0</accession>
<evidence type="ECO:0000313" key="20">
    <source>
        <dbReference type="Proteomes" id="UP000007177"/>
    </source>
</evidence>
<comment type="similarity">
    <text evidence="2 16">Belongs to the class-I pyridine nucleotide-disulfide oxidoreductase family.</text>
</comment>
<dbReference type="KEGG" id="awo:Awo_c09320"/>
<protein>
    <recommendedName>
        <fullName evidence="4 16">Dihydrolipoyl dehydrogenase</fullName>
        <ecNumber evidence="3 16">1.8.1.4</ecNumber>
    </recommendedName>
</protein>
<dbReference type="InterPro" id="IPR036188">
    <property type="entry name" value="FAD/NAD-bd_sf"/>
</dbReference>
<dbReference type="PROSITE" id="PS00076">
    <property type="entry name" value="PYRIDINE_REDOX_1"/>
    <property type="match status" value="1"/>
</dbReference>
<feature type="binding site" evidence="14">
    <location>
        <position position="47"/>
    </location>
    <ligand>
        <name>FAD</name>
        <dbReference type="ChEBI" id="CHEBI:57692"/>
    </ligand>
</feature>
<dbReference type="GO" id="GO:0006103">
    <property type="term" value="P:2-oxoglutarate metabolic process"/>
    <property type="evidence" value="ECO:0007669"/>
    <property type="project" value="TreeGrafter"/>
</dbReference>
<feature type="binding site" evidence="14">
    <location>
        <begin position="177"/>
        <end position="184"/>
    </location>
    <ligand>
        <name>NAD(+)</name>
        <dbReference type="ChEBI" id="CHEBI:57540"/>
    </ligand>
</feature>
<comment type="cofactor">
    <cofactor evidence="14 16">
        <name>FAD</name>
        <dbReference type="ChEBI" id="CHEBI:57692"/>
    </cofactor>
    <text evidence="14 16">Binds 1 FAD per subunit.</text>
</comment>
<dbReference type="AlphaFoldDB" id="H6LBY0"/>
<evidence type="ECO:0000256" key="11">
    <source>
        <dbReference type="ARBA" id="ARBA00023284"/>
    </source>
</evidence>
<evidence type="ECO:0000256" key="14">
    <source>
        <dbReference type="PIRSR" id="PIRSR000350-3"/>
    </source>
</evidence>
<comment type="miscellaneous">
    <text evidence="16">The active site is a redox-active disulfide bond.</text>
</comment>
<comment type="catalytic activity">
    <reaction evidence="12 16">
        <text>N(6)-[(R)-dihydrolipoyl]-L-lysyl-[protein] + NAD(+) = N(6)-[(R)-lipoyl]-L-lysyl-[protein] + NADH + H(+)</text>
        <dbReference type="Rhea" id="RHEA:15045"/>
        <dbReference type="Rhea" id="RHEA-COMP:10474"/>
        <dbReference type="Rhea" id="RHEA-COMP:10475"/>
        <dbReference type="ChEBI" id="CHEBI:15378"/>
        <dbReference type="ChEBI" id="CHEBI:57540"/>
        <dbReference type="ChEBI" id="CHEBI:57945"/>
        <dbReference type="ChEBI" id="CHEBI:83099"/>
        <dbReference type="ChEBI" id="CHEBI:83100"/>
        <dbReference type="EC" id="1.8.1.4"/>
    </reaction>
</comment>
<dbReference type="eggNOG" id="COG1249">
    <property type="taxonomic scope" value="Bacteria"/>
</dbReference>
<dbReference type="InterPro" id="IPR001100">
    <property type="entry name" value="Pyr_nuc-diS_OxRdtase"/>
</dbReference>
<dbReference type="SUPFAM" id="SSF51905">
    <property type="entry name" value="FAD/NAD(P)-binding domain"/>
    <property type="match status" value="1"/>
</dbReference>
<dbReference type="InterPro" id="IPR023753">
    <property type="entry name" value="FAD/NAD-binding_dom"/>
</dbReference>
<keyword evidence="20" id="KW-1185">Reference proteome</keyword>
<keyword evidence="10" id="KW-1015">Disulfide bond</keyword>
<feature type="binding site" evidence="14">
    <location>
        <begin position="140"/>
        <end position="142"/>
    </location>
    <ligand>
        <name>FAD</name>
        <dbReference type="ChEBI" id="CHEBI:57692"/>
    </ligand>
</feature>
<dbReference type="PIRSF" id="PIRSF000350">
    <property type="entry name" value="Mercury_reductase_MerA"/>
    <property type="match status" value="1"/>
</dbReference>
<keyword evidence="7 14" id="KW-0274">FAD</keyword>
<dbReference type="FunFam" id="3.30.390.30:FF:000001">
    <property type="entry name" value="Dihydrolipoyl dehydrogenase"/>
    <property type="match status" value="1"/>
</dbReference>
<keyword evidence="14" id="KW-0547">Nucleotide-binding</keyword>
<dbReference type="InterPro" id="IPR012999">
    <property type="entry name" value="Pyr_OxRdtase_I_AS"/>
</dbReference>
<evidence type="ECO:0000256" key="7">
    <source>
        <dbReference type="ARBA" id="ARBA00022827"/>
    </source>
</evidence>
<evidence type="ECO:0000256" key="9">
    <source>
        <dbReference type="ARBA" id="ARBA00023027"/>
    </source>
</evidence>
<feature type="disulfide bond" description="Redox-active" evidence="15">
    <location>
        <begin position="38"/>
        <end position="43"/>
    </location>
</feature>
<keyword evidence="5" id="KW-0963">Cytoplasm</keyword>
<dbReference type="HOGENOM" id="CLU_016755_0_2_9"/>
<reference evidence="20" key="1">
    <citation type="submission" date="2011-07" db="EMBL/GenBank/DDBJ databases">
        <title>Complete genome sequence of Acetobacterium woodii.</title>
        <authorList>
            <person name="Poehlein A."/>
            <person name="Schmidt S."/>
            <person name="Kaster A.-K."/>
            <person name="Goenrich M."/>
            <person name="Vollmers J."/>
            <person name="Thuermer A."/>
            <person name="Gottschalk G."/>
            <person name="Thauer R.K."/>
            <person name="Daniel R."/>
            <person name="Mueller V."/>
        </authorList>
    </citation>
    <scope>NUCLEOTIDE SEQUENCE [LARGE SCALE GENOMIC DNA]</scope>
    <source>
        <strain evidence="20">ATCC 29683 / DSM 1030 / JCM 2381 / KCTC 1655 / WB1</strain>
    </source>
</reference>
<evidence type="ECO:0000256" key="6">
    <source>
        <dbReference type="ARBA" id="ARBA00022630"/>
    </source>
</evidence>
<feature type="binding site" evidence="14">
    <location>
        <position position="111"/>
    </location>
    <ligand>
        <name>FAD</name>
        <dbReference type="ChEBI" id="CHEBI:57692"/>
    </ligand>
</feature>
<feature type="domain" description="Pyridine nucleotide-disulphide oxidoreductase dimerisation" evidence="17">
    <location>
        <begin position="340"/>
        <end position="447"/>
    </location>
</feature>
<dbReference type="InterPro" id="IPR050151">
    <property type="entry name" value="Class-I_Pyr_Nuc-Dis_Oxidored"/>
</dbReference>
<evidence type="ECO:0000256" key="5">
    <source>
        <dbReference type="ARBA" id="ARBA00022490"/>
    </source>
</evidence>
<evidence type="ECO:0000256" key="2">
    <source>
        <dbReference type="ARBA" id="ARBA00007532"/>
    </source>
</evidence>
<evidence type="ECO:0000256" key="3">
    <source>
        <dbReference type="ARBA" id="ARBA00012608"/>
    </source>
</evidence>
<evidence type="ECO:0000256" key="4">
    <source>
        <dbReference type="ARBA" id="ARBA00016961"/>
    </source>
</evidence>
<dbReference type="Pfam" id="PF02852">
    <property type="entry name" value="Pyr_redox_dim"/>
    <property type="match status" value="1"/>
</dbReference>
<dbReference type="Proteomes" id="UP000007177">
    <property type="component" value="Chromosome"/>
</dbReference>
<feature type="binding site" evidence="14">
    <location>
        <position position="264"/>
    </location>
    <ligand>
        <name>NAD(+)</name>
        <dbReference type="ChEBI" id="CHEBI:57540"/>
    </ligand>
</feature>
<dbReference type="PANTHER" id="PTHR22912:SF217">
    <property type="entry name" value="DIHYDROLIPOYL DEHYDROGENASE"/>
    <property type="match status" value="1"/>
</dbReference>
<evidence type="ECO:0000259" key="17">
    <source>
        <dbReference type="Pfam" id="PF02852"/>
    </source>
</evidence>
<keyword evidence="8 16" id="KW-0560">Oxidoreductase</keyword>